<comment type="caution">
    <text evidence="8">The sequence shown here is derived from an EMBL/GenBank/DDBJ whole genome shotgun (WGS) entry which is preliminary data.</text>
</comment>
<keyword evidence="3 6" id="KW-0812">Transmembrane</keyword>
<evidence type="ECO:0000256" key="3">
    <source>
        <dbReference type="ARBA" id="ARBA00022692"/>
    </source>
</evidence>
<dbReference type="EMBL" id="PJNI01000001">
    <property type="protein sequence ID" value="PKR82266.1"/>
    <property type="molecule type" value="Genomic_DNA"/>
</dbReference>
<keyword evidence="5 6" id="KW-0472">Membrane</keyword>
<dbReference type="RefSeq" id="WP_101333435.1">
    <property type="nucleotide sequence ID" value="NZ_PJNI01000001.1"/>
</dbReference>
<evidence type="ECO:0000256" key="5">
    <source>
        <dbReference type="ARBA" id="ARBA00023136"/>
    </source>
</evidence>
<keyword evidence="9" id="KW-1185">Reference proteome</keyword>
<protein>
    <submittedName>
        <fullName evidence="8">Cytochrome B</fullName>
    </submittedName>
</protein>
<comment type="subcellular location">
    <subcellularLocation>
        <location evidence="1">Cell membrane</location>
        <topology evidence="1">Multi-pass membrane protein</topology>
    </subcellularLocation>
</comment>
<organism evidence="8 9">
    <name type="scientific">Brumimicrobium salinarum</name>
    <dbReference type="NCBI Taxonomy" id="2058658"/>
    <lineage>
        <taxon>Bacteria</taxon>
        <taxon>Pseudomonadati</taxon>
        <taxon>Bacteroidota</taxon>
        <taxon>Flavobacteriia</taxon>
        <taxon>Flavobacteriales</taxon>
        <taxon>Crocinitomicaceae</taxon>
        <taxon>Brumimicrobium</taxon>
    </lineage>
</organism>
<name>A0A2I0R6Q3_9FLAO</name>
<feature type="transmembrane region" description="Helical" evidence="6">
    <location>
        <begin position="74"/>
        <end position="92"/>
    </location>
</feature>
<dbReference type="GO" id="GO:0005886">
    <property type="term" value="C:plasma membrane"/>
    <property type="evidence" value="ECO:0007669"/>
    <property type="project" value="UniProtKB-SubCell"/>
</dbReference>
<evidence type="ECO:0000256" key="1">
    <source>
        <dbReference type="ARBA" id="ARBA00004651"/>
    </source>
</evidence>
<feature type="domain" description="Cytochrome b561 bacterial/Ni-hydrogenase" evidence="7">
    <location>
        <begin position="7"/>
        <end position="185"/>
    </location>
</feature>
<accession>A0A2I0R6Q3</accession>
<dbReference type="InterPro" id="IPR051542">
    <property type="entry name" value="Hydrogenase_cytochrome"/>
</dbReference>
<dbReference type="InterPro" id="IPR011577">
    <property type="entry name" value="Cyt_b561_bac/Ni-Hgenase"/>
</dbReference>
<evidence type="ECO:0000259" key="7">
    <source>
        <dbReference type="Pfam" id="PF01292"/>
    </source>
</evidence>
<reference evidence="8 9" key="1">
    <citation type="submission" date="2017-12" db="EMBL/GenBank/DDBJ databases">
        <title>The draft genome sequence of Brumimicrobium saltpan LHR20.</title>
        <authorList>
            <person name="Do Z.-J."/>
            <person name="Luo H.-R."/>
        </authorList>
    </citation>
    <scope>NUCLEOTIDE SEQUENCE [LARGE SCALE GENOMIC DNA]</scope>
    <source>
        <strain evidence="8 9">LHR20</strain>
    </source>
</reference>
<feature type="transmembrane region" description="Helical" evidence="6">
    <location>
        <begin position="113"/>
        <end position="133"/>
    </location>
</feature>
<proteinExistence type="predicted"/>
<evidence type="ECO:0000256" key="2">
    <source>
        <dbReference type="ARBA" id="ARBA00022475"/>
    </source>
</evidence>
<dbReference type="Proteomes" id="UP000236654">
    <property type="component" value="Unassembled WGS sequence"/>
</dbReference>
<dbReference type="AlphaFoldDB" id="A0A2I0R6Q3"/>
<evidence type="ECO:0000313" key="9">
    <source>
        <dbReference type="Proteomes" id="UP000236654"/>
    </source>
</evidence>
<dbReference type="PANTHER" id="PTHR30485:SF0">
    <property type="entry name" value="NI_FE-HYDROGENASE 1 B-TYPE CYTOCHROME SUBUNIT-RELATED"/>
    <property type="match status" value="1"/>
</dbReference>
<keyword evidence="2" id="KW-1003">Cell membrane</keyword>
<dbReference type="GO" id="GO:0020037">
    <property type="term" value="F:heme binding"/>
    <property type="evidence" value="ECO:0007669"/>
    <property type="project" value="TreeGrafter"/>
</dbReference>
<dbReference type="SUPFAM" id="SSF81342">
    <property type="entry name" value="Transmembrane di-heme cytochromes"/>
    <property type="match status" value="1"/>
</dbReference>
<sequence>MEKKRKFTPLHRLLHWIIAVAMIALYGTGFLRMYWMNKHKMVDIMASKTQTLPKEEMTEIAKAIRAPMFEWHVIFAYVMVAAFLLRIIYMIVKGIKFPNPFNAKLQVKKRLQGSVYLLFYVFVFVSIFTGVSLKQGFFPEMKDPIETVHKWGLYWFPIFIFLHFIGIVIAEYTNKKGISSKMIGGD</sequence>
<dbReference type="Pfam" id="PF01292">
    <property type="entry name" value="Ni_hydr_CYTB"/>
    <property type="match status" value="1"/>
</dbReference>
<dbReference type="GO" id="GO:0009055">
    <property type="term" value="F:electron transfer activity"/>
    <property type="evidence" value="ECO:0007669"/>
    <property type="project" value="InterPro"/>
</dbReference>
<feature type="transmembrane region" description="Helical" evidence="6">
    <location>
        <begin position="153"/>
        <end position="172"/>
    </location>
</feature>
<evidence type="ECO:0000313" key="8">
    <source>
        <dbReference type="EMBL" id="PKR82266.1"/>
    </source>
</evidence>
<dbReference type="OrthoDB" id="5615941at2"/>
<dbReference type="GO" id="GO:0022904">
    <property type="term" value="P:respiratory electron transport chain"/>
    <property type="evidence" value="ECO:0007669"/>
    <property type="project" value="InterPro"/>
</dbReference>
<feature type="transmembrane region" description="Helical" evidence="6">
    <location>
        <begin position="12"/>
        <end position="35"/>
    </location>
</feature>
<gene>
    <name evidence="8" type="ORF">CW751_02740</name>
</gene>
<evidence type="ECO:0000256" key="6">
    <source>
        <dbReference type="SAM" id="Phobius"/>
    </source>
</evidence>
<dbReference type="PANTHER" id="PTHR30485">
    <property type="entry name" value="NI/FE-HYDROGENASE 1 B-TYPE CYTOCHROME SUBUNIT"/>
    <property type="match status" value="1"/>
</dbReference>
<evidence type="ECO:0000256" key="4">
    <source>
        <dbReference type="ARBA" id="ARBA00022989"/>
    </source>
</evidence>
<dbReference type="InterPro" id="IPR016174">
    <property type="entry name" value="Di-haem_cyt_TM"/>
</dbReference>
<dbReference type="Gene3D" id="1.20.950.20">
    <property type="entry name" value="Transmembrane di-heme cytochromes, Chain C"/>
    <property type="match status" value="2"/>
</dbReference>
<keyword evidence="4 6" id="KW-1133">Transmembrane helix</keyword>